<dbReference type="InterPro" id="IPR036036">
    <property type="entry name" value="SOCS_box-like_dom_sf"/>
</dbReference>
<feature type="compositionally biased region" description="Polar residues" evidence="6">
    <location>
        <begin position="610"/>
        <end position="626"/>
    </location>
</feature>
<keyword evidence="1" id="KW-0341">Growth regulation</keyword>
<evidence type="ECO:0000256" key="1">
    <source>
        <dbReference type="ARBA" id="ARBA00022604"/>
    </source>
</evidence>
<evidence type="ECO:0000259" key="8">
    <source>
        <dbReference type="PROSITE" id="PS50225"/>
    </source>
</evidence>
<feature type="compositionally biased region" description="Low complexity" evidence="6">
    <location>
        <begin position="306"/>
        <end position="359"/>
    </location>
</feature>
<keyword evidence="4 5" id="KW-0727">SH2 domain</keyword>
<evidence type="ECO:0000256" key="5">
    <source>
        <dbReference type="PROSITE-ProRule" id="PRU00191"/>
    </source>
</evidence>
<evidence type="ECO:0000313" key="10">
    <source>
        <dbReference type="Proteomes" id="UP000283509"/>
    </source>
</evidence>
<dbReference type="GO" id="GO:0005942">
    <property type="term" value="C:phosphatidylinositol 3-kinase complex"/>
    <property type="evidence" value="ECO:0007669"/>
    <property type="project" value="TreeGrafter"/>
</dbReference>
<sequence length="1203" mass="128226">MPRTRDSEDVGQDKVVVLNGREMNGRPRWGTVNGSAVMGSTTAERATSDRRGGATRVAGNYHTNRDGWLLAGVWGLDVEGGGGIDAGLQGRVLAGSWGGTAATPRSAPRKGVAKSVGEVPSSGGQDGGSRQPAPQLPPPSPTNHRGRHPPAATLSPQQPQPSSPLKPPISPPLKPPPSPPLQPPPSPPPLQPSPTSPSQTFPNPSLPHTPHSPLPHTPLPHTPLTPHSPLTPLTSQSTLASEASVDSGVASAHSLDLLHNSSSSLETHALRRRAGSSVSSGTSEVWLGSLDGDPAGLEVLPELWPHSESPSAPKHSPSASNHSPSSSHHSPTSPHHSPSSSHHSPSSPHHSPSPSRLSPITCPSPVPVQQSSNHLLLPQETAPPGPNPPPEDRESKWHSSPPRENPKEAFSSVIPLHPSALSPHTGPVPAGGGEYQRKESNWWAVGGSKGSRKSSIPLLGLSCGSPGLCWTPELPYSPSHRPHSRSSLGSSLSFSHDSLVSSGPRMDDSHLITGAVSHDALLFPTSKTNHSDVSDIYNVPLDGDIYAVPVDVVKPKEGQILHPKAIMHQPKKRHHRRHGKNSASASVLNDASSKRVSSSDHVSSSRQLKESSVTRSRQHSGQSVASVSGGELLRVSKRHSVPSNIGCALSMTPKHGPSKENHEPIHMTLEEKSPAMGPQPWLAPPPQDQNPTIQPTIQPPAEADDLPATVAPAPQQNSAPPSRSPAIVTNRALPPLPLPSTGEEEDANSKSQTESGSERREEEGCDFASIIEKVKDCGWYWGPISGEAAEKVLANEPDGSFIVRDSSDHHYIFSLTFKLNGFIRHVRIEHDQGNFSFGGFTKFKSQTIVEFIENAVEHSRSGRYLFFLHRRPVLGPMRVQLLHPVSRFKHIQSLQHLCRFVIVKHVRRDLIGELPLPQRLKDYLCSPHYYSEMVEQCMAAAAAAAASDNEDSASSGATVEGLSVPSQVLHPSLGDLQDNLPAPPTLLPGFPGVPQPVMDRASQTSQAASPNPPPSQEDDLNLQAHQDLDNSNLQETSPNHNTSTVLQPLIDPDHHVSSITQPLPEPNHLTMNPPASVNDDSTISHSPTCCSPAHMERDNYRVCPQVTLTSQAHAASASPALQGNLAFAHQHTTSASGPLSLVSSKSDAQDDRSFPIDRAPMFTDSARSDAGRIKANAMGSGDFVRINPCRGLDDHVFEDLGGV</sequence>
<feature type="region of interest" description="Disordered" evidence="6">
    <location>
        <begin position="968"/>
        <end position="1020"/>
    </location>
</feature>
<feature type="compositionally biased region" description="Basic residues" evidence="6">
    <location>
        <begin position="569"/>
        <end position="580"/>
    </location>
</feature>
<feature type="compositionally biased region" description="Pro residues" evidence="6">
    <location>
        <begin position="981"/>
        <end position="994"/>
    </location>
</feature>
<organism evidence="9 10">
    <name type="scientific">Penaeus vannamei</name>
    <name type="common">Whiteleg shrimp</name>
    <name type="synonym">Litopenaeus vannamei</name>
    <dbReference type="NCBI Taxonomy" id="6689"/>
    <lineage>
        <taxon>Eukaryota</taxon>
        <taxon>Metazoa</taxon>
        <taxon>Ecdysozoa</taxon>
        <taxon>Arthropoda</taxon>
        <taxon>Crustacea</taxon>
        <taxon>Multicrustacea</taxon>
        <taxon>Malacostraca</taxon>
        <taxon>Eumalacostraca</taxon>
        <taxon>Eucarida</taxon>
        <taxon>Decapoda</taxon>
        <taxon>Dendrobranchiata</taxon>
        <taxon>Penaeoidea</taxon>
        <taxon>Penaeidae</taxon>
        <taxon>Penaeus</taxon>
    </lineage>
</organism>
<feature type="domain" description="SOCS box" evidence="8">
    <location>
        <begin position="880"/>
        <end position="930"/>
    </location>
</feature>
<dbReference type="PANTHER" id="PTHR10155">
    <property type="entry name" value="PHOSPHATIDYLINOSITOL 3-KINASE REGULATORY SUBUNIT"/>
    <property type="match status" value="1"/>
</dbReference>
<feature type="compositionally biased region" description="Low complexity" evidence="6">
    <location>
        <begin position="711"/>
        <end position="726"/>
    </location>
</feature>
<evidence type="ECO:0000256" key="3">
    <source>
        <dbReference type="ARBA" id="ARBA00022786"/>
    </source>
</evidence>
<feature type="region of interest" description="Disordered" evidence="6">
    <location>
        <begin position="268"/>
        <end position="409"/>
    </location>
</feature>
<keyword evidence="10" id="KW-1185">Reference proteome</keyword>
<reference evidence="9 10" key="2">
    <citation type="submission" date="2019-01" db="EMBL/GenBank/DDBJ databases">
        <title>The decoding of complex shrimp genome reveals the adaptation for benthos swimmer, frequently molting mechanism and breeding impact on genome.</title>
        <authorList>
            <person name="Sun Y."/>
            <person name="Gao Y."/>
            <person name="Yu Y."/>
        </authorList>
    </citation>
    <scope>NUCLEOTIDE SEQUENCE [LARGE SCALE GENOMIC DNA]</scope>
    <source>
        <tissue evidence="9">Muscle</tissue>
    </source>
</reference>
<dbReference type="GO" id="GO:0046935">
    <property type="term" value="F:1-phosphatidylinositol-3-kinase regulator activity"/>
    <property type="evidence" value="ECO:0007669"/>
    <property type="project" value="TreeGrafter"/>
</dbReference>
<dbReference type="InterPro" id="IPR037346">
    <property type="entry name" value="SOCS7_SOCS"/>
</dbReference>
<name>A0A423UAA0_PENVA</name>
<keyword evidence="2" id="KW-0734">Signal transduction inhibitor</keyword>
<keyword evidence="3" id="KW-0833">Ubl conjugation pathway</keyword>
<dbReference type="Pfam" id="PF07525">
    <property type="entry name" value="SOCS_box"/>
    <property type="match status" value="1"/>
</dbReference>
<feature type="compositionally biased region" description="Pro residues" evidence="6">
    <location>
        <begin position="204"/>
        <end position="223"/>
    </location>
</feature>
<dbReference type="InterPro" id="IPR001496">
    <property type="entry name" value="SOCS_box"/>
</dbReference>
<dbReference type="SUPFAM" id="SSF55550">
    <property type="entry name" value="SH2 domain"/>
    <property type="match status" value="1"/>
</dbReference>
<feature type="compositionally biased region" description="Polar residues" evidence="6">
    <location>
        <begin position="1135"/>
        <end position="1146"/>
    </location>
</feature>
<evidence type="ECO:0008006" key="11">
    <source>
        <dbReference type="Google" id="ProtNLM"/>
    </source>
</evidence>
<feature type="region of interest" description="Disordered" evidence="6">
    <location>
        <begin position="561"/>
        <end position="632"/>
    </location>
</feature>
<feature type="compositionally biased region" description="Low complexity" evidence="6">
    <location>
        <begin position="485"/>
        <end position="503"/>
    </location>
</feature>
<reference evidence="9 10" key="1">
    <citation type="submission" date="2018-04" db="EMBL/GenBank/DDBJ databases">
        <authorList>
            <person name="Zhang X."/>
            <person name="Yuan J."/>
            <person name="Li F."/>
            <person name="Xiang J."/>
        </authorList>
    </citation>
    <scope>NUCLEOTIDE SEQUENCE [LARGE SCALE GENOMIC DNA]</scope>
    <source>
        <tissue evidence="9">Muscle</tissue>
    </source>
</reference>
<dbReference type="SMART" id="SM00969">
    <property type="entry name" value="SOCS_box"/>
    <property type="match status" value="1"/>
</dbReference>
<dbReference type="GO" id="GO:0035556">
    <property type="term" value="P:intracellular signal transduction"/>
    <property type="evidence" value="ECO:0007669"/>
    <property type="project" value="InterPro"/>
</dbReference>
<dbReference type="CDD" id="cd10388">
    <property type="entry name" value="SH2_SOCS7"/>
    <property type="match status" value="1"/>
</dbReference>
<dbReference type="GO" id="GO:0046854">
    <property type="term" value="P:phosphatidylinositol phosphate biosynthetic process"/>
    <property type="evidence" value="ECO:0007669"/>
    <property type="project" value="TreeGrafter"/>
</dbReference>
<dbReference type="SMART" id="SM00253">
    <property type="entry name" value="SOCS"/>
    <property type="match status" value="1"/>
</dbReference>
<dbReference type="PRINTS" id="PR01217">
    <property type="entry name" value="PRICHEXTENSN"/>
</dbReference>
<evidence type="ECO:0000259" key="7">
    <source>
        <dbReference type="PROSITE" id="PS50001"/>
    </source>
</evidence>
<dbReference type="InterPro" id="IPR035866">
    <property type="entry name" value="SOCS7_SH2"/>
</dbReference>
<feature type="compositionally biased region" description="Pro residues" evidence="6">
    <location>
        <begin position="158"/>
        <end position="195"/>
    </location>
</feature>
<feature type="compositionally biased region" description="Polar residues" evidence="6">
    <location>
        <begin position="581"/>
        <end position="591"/>
    </location>
</feature>
<dbReference type="CDD" id="cd03741">
    <property type="entry name" value="SOCS_SOCS7"/>
    <property type="match status" value="1"/>
</dbReference>
<evidence type="ECO:0000256" key="6">
    <source>
        <dbReference type="SAM" id="MobiDB-lite"/>
    </source>
</evidence>
<feature type="region of interest" description="Disordered" evidence="6">
    <location>
        <begin position="477"/>
        <end position="504"/>
    </location>
</feature>
<protein>
    <recommendedName>
        <fullName evidence="11">Suppressor of cytokine signaling 7</fullName>
    </recommendedName>
</protein>
<evidence type="ECO:0000256" key="2">
    <source>
        <dbReference type="ARBA" id="ARBA00022700"/>
    </source>
</evidence>
<accession>A0A423UAA0</accession>
<dbReference type="InterPro" id="IPR000980">
    <property type="entry name" value="SH2"/>
</dbReference>
<feature type="compositionally biased region" description="Low complexity" evidence="6">
    <location>
        <begin position="594"/>
        <end position="606"/>
    </location>
</feature>
<feature type="region of interest" description="Disordered" evidence="6">
    <location>
        <begin position="416"/>
        <end position="435"/>
    </location>
</feature>
<dbReference type="EMBL" id="QCYY01000233">
    <property type="protein sequence ID" value="ROT85605.1"/>
    <property type="molecule type" value="Genomic_DNA"/>
</dbReference>
<dbReference type="Pfam" id="PF00017">
    <property type="entry name" value="SH2"/>
    <property type="match status" value="1"/>
</dbReference>
<dbReference type="SUPFAM" id="SSF158235">
    <property type="entry name" value="SOCS box-like"/>
    <property type="match status" value="1"/>
</dbReference>
<feature type="region of interest" description="Disordered" evidence="6">
    <location>
        <begin position="673"/>
        <end position="764"/>
    </location>
</feature>
<dbReference type="PROSITE" id="PS50001">
    <property type="entry name" value="SH2"/>
    <property type="match status" value="1"/>
</dbReference>
<evidence type="ECO:0000256" key="4">
    <source>
        <dbReference type="ARBA" id="ARBA00022999"/>
    </source>
</evidence>
<dbReference type="PANTHER" id="PTHR10155:SF5">
    <property type="entry name" value="SUPPRESSOR OF CYTOKINE SIGNALING 7"/>
    <property type="match status" value="1"/>
</dbReference>
<dbReference type="Gene3D" id="3.30.505.10">
    <property type="entry name" value="SH2 domain"/>
    <property type="match status" value="1"/>
</dbReference>
<feature type="compositionally biased region" description="Low complexity" evidence="6">
    <location>
        <begin position="224"/>
        <end position="239"/>
    </location>
</feature>
<feature type="domain" description="SH2" evidence="7">
    <location>
        <begin position="779"/>
        <end position="885"/>
    </location>
</feature>
<feature type="compositionally biased region" description="Low complexity" evidence="6">
    <location>
        <begin position="689"/>
        <end position="700"/>
    </location>
</feature>
<dbReference type="PROSITE" id="PS50225">
    <property type="entry name" value="SOCS"/>
    <property type="match status" value="1"/>
</dbReference>
<dbReference type="InterPro" id="IPR036860">
    <property type="entry name" value="SH2_dom_sf"/>
</dbReference>
<dbReference type="STRING" id="6689.A0A423UAA0"/>
<feature type="region of interest" description="Disordered" evidence="6">
    <location>
        <begin position="99"/>
        <end position="250"/>
    </location>
</feature>
<gene>
    <name evidence="9" type="ORF">C7M84_010466</name>
</gene>
<proteinExistence type="predicted"/>
<dbReference type="GO" id="GO:0009968">
    <property type="term" value="P:negative regulation of signal transduction"/>
    <property type="evidence" value="ECO:0007669"/>
    <property type="project" value="UniProtKB-KW"/>
</dbReference>
<evidence type="ECO:0000313" key="9">
    <source>
        <dbReference type="EMBL" id="ROT85605.1"/>
    </source>
</evidence>
<comment type="caution">
    <text evidence="9">The sequence shown here is derived from an EMBL/GenBank/DDBJ whole genome shotgun (WGS) entry which is preliminary data.</text>
</comment>
<feature type="region of interest" description="Disordered" evidence="6">
    <location>
        <begin position="1135"/>
        <end position="1162"/>
    </location>
</feature>
<dbReference type="AlphaFoldDB" id="A0A423UAA0"/>
<dbReference type="Proteomes" id="UP000283509">
    <property type="component" value="Unassembled WGS sequence"/>
</dbReference>
<dbReference type="OrthoDB" id="6426624at2759"/>
<dbReference type="SMART" id="SM00252">
    <property type="entry name" value="SH2"/>
    <property type="match status" value="1"/>
</dbReference>